<evidence type="ECO:0000256" key="5">
    <source>
        <dbReference type="ARBA" id="ARBA00023157"/>
    </source>
</evidence>
<gene>
    <name evidence="10" type="primary">LOC100378978</name>
</gene>
<dbReference type="Gene3D" id="3.90.70.10">
    <property type="entry name" value="Cysteine proteinases"/>
    <property type="match status" value="1"/>
</dbReference>
<dbReference type="Pfam" id="PF00112">
    <property type="entry name" value="Peptidase_C1"/>
    <property type="match status" value="1"/>
</dbReference>
<dbReference type="SMART" id="SM00645">
    <property type="entry name" value="Pept_C1"/>
    <property type="match status" value="1"/>
</dbReference>
<evidence type="ECO:0000313" key="10">
    <source>
        <dbReference type="RefSeq" id="XP_006820705.1"/>
    </source>
</evidence>
<accession>A0ABM0ML14</accession>
<reference evidence="10" key="1">
    <citation type="submission" date="2025-08" db="UniProtKB">
        <authorList>
            <consortium name="RefSeq"/>
        </authorList>
    </citation>
    <scope>IDENTIFICATION</scope>
    <source>
        <tissue evidence="10">Testes</tissue>
    </source>
</reference>
<dbReference type="Proteomes" id="UP000694865">
    <property type="component" value="Unplaced"/>
</dbReference>
<feature type="chain" id="PRO_5046099614" description="dipeptidyl-peptidase I" evidence="7">
    <location>
        <begin position="21"/>
        <end position="402"/>
    </location>
</feature>
<comment type="catalytic activity">
    <reaction evidence="1">
        <text>Release of an N-terminal dipeptide, Xaa-Yaa-|-Zaa-, except when Xaa is Arg or Lys, or Yaa or Zaa is Pro.</text>
        <dbReference type="EC" id="3.4.14.1"/>
    </reaction>
</comment>
<dbReference type="SUPFAM" id="SSF75001">
    <property type="entry name" value="Dipeptidyl peptidase I (cathepsin C), exclusion domain"/>
    <property type="match status" value="1"/>
</dbReference>
<keyword evidence="5" id="KW-1015">Disulfide bond</keyword>
<dbReference type="Gene3D" id="2.40.128.80">
    <property type="entry name" value="Cathepsin C, exclusion domain"/>
    <property type="match status" value="1"/>
</dbReference>
<dbReference type="SUPFAM" id="SSF54001">
    <property type="entry name" value="Cysteine proteinases"/>
    <property type="match status" value="1"/>
</dbReference>
<protein>
    <recommendedName>
        <fullName evidence="4">dipeptidyl-peptidase I</fullName>
        <ecNumber evidence="4">3.4.14.1</ecNumber>
    </recommendedName>
</protein>
<evidence type="ECO:0000256" key="6">
    <source>
        <dbReference type="ARBA" id="ARBA00023214"/>
    </source>
</evidence>
<dbReference type="Pfam" id="PF08773">
    <property type="entry name" value="CathepsinC_exc"/>
    <property type="match status" value="1"/>
</dbReference>
<dbReference type="InterPro" id="IPR025660">
    <property type="entry name" value="Pept_his_AS"/>
</dbReference>
<dbReference type="InterPro" id="IPR000668">
    <property type="entry name" value="Peptidase_C1A_C"/>
</dbReference>
<dbReference type="PRINTS" id="PR00705">
    <property type="entry name" value="PAPAIN"/>
</dbReference>
<keyword evidence="7" id="KW-0732">Signal</keyword>
<evidence type="ECO:0000256" key="1">
    <source>
        <dbReference type="ARBA" id="ARBA00000738"/>
    </source>
</evidence>
<feature type="signal peptide" evidence="7">
    <location>
        <begin position="1"/>
        <end position="20"/>
    </location>
</feature>
<evidence type="ECO:0000256" key="4">
    <source>
        <dbReference type="ARBA" id="ARBA00012059"/>
    </source>
</evidence>
<proteinExistence type="inferred from homology"/>
<evidence type="ECO:0000256" key="3">
    <source>
        <dbReference type="ARBA" id="ARBA00008455"/>
    </source>
</evidence>
<dbReference type="InterPro" id="IPR038765">
    <property type="entry name" value="Papain-like_cys_pep_sf"/>
</dbReference>
<keyword evidence="6" id="KW-0868">Chloride</keyword>
<organism evidence="9 10">
    <name type="scientific">Saccoglossus kowalevskii</name>
    <name type="common">Acorn worm</name>
    <dbReference type="NCBI Taxonomy" id="10224"/>
    <lineage>
        <taxon>Eukaryota</taxon>
        <taxon>Metazoa</taxon>
        <taxon>Hemichordata</taxon>
        <taxon>Enteropneusta</taxon>
        <taxon>Harrimaniidae</taxon>
        <taxon>Saccoglossus</taxon>
    </lineage>
</organism>
<dbReference type="PROSITE" id="PS00639">
    <property type="entry name" value="THIOL_PROTEASE_HIS"/>
    <property type="match status" value="1"/>
</dbReference>
<name>A0ABM0ML14_SACKO</name>
<dbReference type="EC" id="3.4.14.1" evidence="4"/>
<dbReference type="RefSeq" id="XP_006820705.1">
    <property type="nucleotide sequence ID" value="XM_006820642.1"/>
</dbReference>
<evidence type="ECO:0000313" key="9">
    <source>
        <dbReference type="Proteomes" id="UP000694865"/>
    </source>
</evidence>
<sequence length="402" mass="45110">MASITKYFLICVFILPLVYGDTPGNCTYDSILGSWEFSIGETGHDNSVNCTGFTAPVLQKLTIELYFPDVAFDNYGNKGVWILVYNQGFEVVLNNRKYFAFSKYVKSGENYTSVCSETLPGWSHNIDGNDWACYYGKKINTKDRLQTVQVKYTFQPPKPAPITSQSAQIAANLPAEFDWRNVGGVNYVTPVRNQASCGSCFAFASAGMYESRLKVMTANEVNITISPQDVVQCCNYSQGCSGGFPYLVSKYSEDFGFVEETCLPYTAQDGPCVSEIKCKRHYGTKYRYVGDFYGGCNEALMKIELVKNGPMAVAFMVYDDFMSYQGGIYHHTGLQDKFNPFEITNHAVLLVGYGYDHDTKEKFWIVKNSWGTGWGEEGYFRIRRGNDECSIESIAVESTPIL</sequence>
<dbReference type="GeneID" id="100378978"/>
<dbReference type="InterPro" id="IPR025661">
    <property type="entry name" value="Pept_asp_AS"/>
</dbReference>
<keyword evidence="9" id="KW-1185">Reference proteome</keyword>
<dbReference type="InterPro" id="IPR013128">
    <property type="entry name" value="Peptidase_C1A"/>
</dbReference>
<evidence type="ECO:0000256" key="7">
    <source>
        <dbReference type="SAM" id="SignalP"/>
    </source>
</evidence>
<evidence type="ECO:0000256" key="2">
    <source>
        <dbReference type="ARBA" id="ARBA00001923"/>
    </source>
</evidence>
<dbReference type="PANTHER" id="PTHR12411">
    <property type="entry name" value="CYSTEINE PROTEASE FAMILY C1-RELATED"/>
    <property type="match status" value="1"/>
</dbReference>
<feature type="domain" description="Peptidase C1A papain C-terminal" evidence="8">
    <location>
        <begin position="173"/>
        <end position="399"/>
    </location>
</feature>
<evidence type="ECO:0000259" key="8">
    <source>
        <dbReference type="SMART" id="SM00645"/>
    </source>
</evidence>
<dbReference type="PROSITE" id="PS00640">
    <property type="entry name" value="THIOL_PROTEASE_ASN"/>
    <property type="match status" value="1"/>
</dbReference>
<dbReference type="InterPro" id="IPR014882">
    <property type="entry name" value="CathepsinC_exc"/>
</dbReference>
<dbReference type="InterPro" id="IPR036496">
    <property type="entry name" value="CathepsinC_exc_dom_sf"/>
</dbReference>
<comment type="cofactor">
    <cofactor evidence="2">
        <name>chloride</name>
        <dbReference type="ChEBI" id="CHEBI:17996"/>
    </cofactor>
</comment>
<comment type="similarity">
    <text evidence="3">Belongs to the peptidase C1 family.</text>
</comment>